<dbReference type="EMBL" id="JAMTCG010000007">
    <property type="protein sequence ID" value="MCP2162664.1"/>
    <property type="molecule type" value="Genomic_DNA"/>
</dbReference>
<evidence type="ECO:0000313" key="1">
    <source>
        <dbReference type="EMBL" id="MCP2162664.1"/>
    </source>
</evidence>
<proteinExistence type="predicted"/>
<dbReference type="RefSeq" id="WP_253656225.1">
    <property type="nucleotide sequence ID" value="NZ_BAAAOE010000002.1"/>
</dbReference>
<evidence type="ECO:0008006" key="3">
    <source>
        <dbReference type="Google" id="ProtNLM"/>
    </source>
</evidence>
<comment type="caution">
    <text evidence="1">The sequence shown here is derived from an EMBL/GenBank/DDBJ whole genome shotgun (WGS) entry which is preliminary data.</text>
</comment>
<accession>A0ABT1H5Z6</accession>
<gene>
    <name evidence="1" type="ORF">LX12_003872</name>
</gene>
<organism evidence="1 2">
    <name type="scientific">Williamsia serinedens</name>
    <dbReference type="NCBI Taxonomy" id="391736"/>
    <lineage>
        <taxon>Bacteria</taxon>
        <taxon>Bacillati</taxon>
        <taxon>Actinomycetota</taxon>
        <taxon>Actinomycetes</taxon>
        <taxon>Mycobacteriales</taxon>
        <taxon>Nocardiaceae</taxon>
        <taxon>Williamsia</taxon>
    </lineage>
</organism>
<keyword evidence="2" id="KW-1185">Reference proteome</keyword>
<dbReference type="Proteomes" id="UP001205740">
    <property type="component" value="Unassembled WGS sequence"/>
</dbReference>
<evidence type="ECO:0000313" key="2">
    <source>
        <dbReference type="Proteomes" id="UP001205740"/>
    </source>
</evidence>
<sequence length="157" mass="16426">MTAVTLGPNDLAPFATIDSAKATEMIADALGMAELVAPCISKPDFKYPAAAKAVLRGAILRWNDAGSGAITTKQAGPYQQVVDASVRRNNHLFWPSEIEQLQSMCRDENAGGAFAIDTAPSGRGSHSIWCSLGLGGDTCSCGIGVTAGQFPIWEPDV</sequence>
<protein>
    <recommendedName>
        <fullName evidence="3">Head-to-tail adaptor</fullName>
    </recommendedName>
</protein>
<reference evidence="1 2" key="1">
    <citation type="submission" date="2022-06" db="EMBL/GenBank/DDBJ databases">
        <title>Genomic Encyclopedia of Archaeal and Bacterial Type Strains, Phase II (KMG-II): from individual species to whole genera.</title>
        <authorList>
            <person name="Goeker M."/>
        </authorList>
    </citation>
    <scope>NUCLEOTIDE SEQUENCE [LARGE SCALE GENOMIC DNA]</scope>
    <source>
        <strain evidence="1 2">DSM 45037</strain>
    </source>
</reference>
<name>A0ABT1H5Z6_9NOCA</name>